<organism evidence="2 3">
    <name type="scientific">Tetranychus urticae</name>
    <name type="common">Two-spotted spider mite</name>
    <dbReference type="NCBI Taxonomy" id="32264"/>
    <lineage>
        <taxon>Eukaryota</taxon>
        <taxon>Metazoa</taxon>
        <taxon>Ecdysozoa</taxon>
        <taxon>Arthropoda</taxon>
        <taxon>Chelicerata</taxon>
        <taxon>Arachnida</taxon>
        <taxon>Acari</taxon>
        <taxon>Acariformes</taxon>
        <taxon>Trombidiformes</taxon>
        <taxon>Prostigmata</taxon>
        <taxon>Eleutherengona</taxon>
        <taxon>Raphignathae</taxon>
        <taxon>Tetranychoidea</taxon>
        <taxon>Tetranychidae</taxon>
        <taxon>Tetranychus</taxon>
    </lineage>
</organism>
<dbReference type="HOGENOM" id="CLU_2888614_0_0_1"/>
<dbReference type="AlphaFoldDB" id="T1JQY4"/>
<dbReference type="EMBL" id="CAEY01000442">
    <property type="status" value="NOT_ANNOTATED_CDS"/>
    <property type="molecule type" value="Genomic_DNA"/>
</dbReference>
<proteinExistence type="predicted"/>
<sequence>MYLIFILLGILVCPSLCLAVTPKALTLEDLGCKTNADCTPPKECSDLASQGAGSCVLPEYLSG</sequence>
<dbReference type="EnsemblMetazoa" id="tetur01g04940.1">
    <property type="protein sequence ID" value="tetur01g04940.1"/>
    <property type="gene ID" value="tetur01g04940"/>
</dbReference>
<feature type="chain" id="PRO_5004579895" evidence="1">
    <location>
        <begin position="20"/>
        <end position="63"/>
    </location>
</feature>
<accession>T1JQY4</accession>
<name>T1JQY4_TETUR</name>
<keyword evidence="1" id="KW-0732">Signal</keyword>
<protein>
    <submittedName>
        <fullName evidence="2">Uncharacterized protein</fullName>
    </submittedName>
</protein>
<evidence type="ECO:0000313" key="2">
    <source>
        <dbReference type="EnsemblMetazoa" id="tetur01g04940.1"/>
    </source>
</evidence>
<evidence type="ECO:0000313" key="3">
    <source>
        <dbReference type="Proteomes" id="UP000015104"/>
    </source>
</evidence>
<feature type="signal peptide" evidence="1">
    <location>
        <begin position="1"/>
        <end position="19"/>
    </location>
</feature>
<evidence type="ECO:0000256" key="1">
    <source>
        <dbReference type="SAM" id="SignalP"/>
    </source>
</evidence>
<reference evidence="3" key="1">
    <citation type="submission" date="2011-08" db="EMBL/GenBank/DDBJ databases">
        <authorList>
            <person name="Rombauts S."/>
        </authorList>
    </citation>
    <scope>NUCLEOTIDE SEQUENCE</scope>
    <source>
        <strain evidence="3">London</strain>
    </source>
</reference>
<dbReference type="Proteomes" id="UP000015104">
    <property type="component" value="Unassembled WGS sequence"/>
</dbReference>
<reference evidence="2" key="2">
    <citation type="submission" date="2015-06" db="UniProtKB">
        <authorList>
            <consortium name="EnsemblMetazoa"/>
        </authorList>
    </citation>
    <scope>IDENTIFICATION</scope>
</reference>
<keyword evidence="3" id="KW-1185">Reference proteome</keyword>